<organism evidence="2 3">
    <name type="scientific">Luteibacter rhizovicinus</name>
    <dbReference type="NCBI Taxonomy" id="242606"/>
    <lineage>
        <taxon>Bacteria</taxon>
        <taxon>Pseudomonadati</taxon>
        <taxon>Pseudomonadota</taxon>
        <taxon>Gammaproteobacteria</taxon>
        <taxon>Lysobacterales</taxon>
        <taxon>Rhodanobacteraceae</taxon>
        <taxon>Luteibacter</taxon>
    </lineage>
</organism>
<name>A0A4V2W519_9GAMM</name>
<dbReference type="EMBL" id="SMCS01000001">
    <property type="protein sequence ID" value="TCV97729.1"/>
    <property type="molecule type" value="Genomic_DNA"/>
</dbReference>
<keyword evidence="3" id="KW-1185">Reference proteome</keyword>
<evidence type="ECO:0000256" key="1">
    <source>
        <dbReference type="SAM" id="MobiDB-lite"/>
    </source>
</evidence>
<comment type="caution">
    <text evidence="2">The sequence shown here is derived from an EMBL/GenBank/DDBJ whole genome shotgun (WGS) entry which is preliminary data.</text>
</comment>
<evidence type="ECO:0000313" key="2">
    <source>
        <dbReference type="EMBL" id="TCV97729.1"/>
    </source>
</evidence>
<feature type="compositionally biased region" description="Pro residues" evidence="1">
    <location>
        <begin position="25"/>
        <end position="44"/>
    </location>
</feature>
<accession>A0A4V2W519</accession>
<feature type="region of interest" description="Disordered" evidence="1">
    <location>
        <begin position="1"/>
        <end position="44"/>
    </location>
</feature>
<dbReference type="AlphaFoldDB" id="A0A4V2W519"/>
<protein>
    <submittedName>
        <fullName evidence="2">Uncharacterized protein</fullName>
    </submittedName>
</protein>
<gene>
    <name evidence="2" type="ORF">EC912_101746</name>
</gene>
<reference evidence="2 3" key="1">
    <citation type="submission" date="2019-03" db="EMBL/GenBank/DDBJ databases">
        <title>Above-ground endophytic microbial communities from plants in different locations in the United States.</title>
        <authorList>
            <person name="Frank C."/>
        </authorList>
    </citation>
    <scope>NUCLEOTIDE SEQUENCE [LARGE SCALE GENOMIC DNA]</scope>
    <source>
        <strain evidence="2 3">LP_13_YM</strain>
    </source>
</reference>
<evidence type="ECO:0000313" key="3">
    <source>
        <dbReference type="Proteomes" id="UP000295645"/>
    </source>
</evidence>
<proteinExistence type="predicted"/>
<dbReference type="Proteomes" id="UP000295645">
    <property type="component" value="Unassembled WGS sequence"/>
</dbReference>
<sequence length="44" mass="4777">MTSKPTNSPPRVPSRGVSQRQANTNPPPQYSRPATPPPPPKKTK</sequence>